<evidence type="ECO:0000256" key="2">
    <source>
        <dbReference type="ARBA" id="ARBA00023002"/>
    </source>
</evidence>
<proteinExistence type="inferred from homology"/>
<dbReference type="PANTHER" id="PTHR42760">
    <property type="entry name" value="SHORT-CHAIN DEHYDROGENASES/REDUCTASES FAMILY MEMBER"/>
    <property type="match status" value="1"/>
</dbReference>
<dbReference type="RefSeq" id="WP_006829529.1">
    <property type="nucleotide sequence ID" value="NZ_AJYB01000023.1"/>
</dbReference>
<evidence type="ECO:0000313" key="3">
    <source>
        <dbReference type="EMBL" id="EIM07034.1"/>
    </source>
</evidence>
<dbReference type="InterPro" id="IPR020904">
    <property type="entry name" value="Sc_DH/Rdtase_CS"/>
</dbReference>
<comment type="caution">
    <text evidence="3">The sequence shown here is derived from an EMBL/GenBank/DDBJ whole genome shotgun (WGS) entry which is preliminary data.</text>
</comment>
<evidence type="ECO:0000256" key="1">
    <source>
        <dbReference type="ARBA" id="ARBA00006484"/>
    </source>
</evidence>
<gene>
    <name evidence="3" type="ORF">A1A1_07649</name>
</gene>
<dbReference type="FunFam" id="3.40.50.720:FF:000084">
    <property type="entry name" value="Short-chain dehydrogenase reductase"/>
    <property type="match status" value="1"/>
</dbReference>
<accession>A0AA87LT99</accession>
<dbReference type="EMBL" id="AJYB01000023">
    <property type="protein sequence ID" value="EIM07034.1"/>
    <property type="molecule type" value="Genomic_DNA"/>
</dbReference>
<reference evidence="3 4" key="1">
    <citation type="journal article" date="2012" name="J. Bacteriol.">
        <title>Genome Sequence of the Antarctic Psychrophile Bacterium Planococcus antarcticus DSM 14505.</title>
        <authorList>
            <person name="Margolles A."/>
            <person name="Gueimonde M."/>
            <person name="Sanchez B."/>
        </authorList>
    </citation>
    <scope>NUCLEOTIDE SEQUENCE [LARGE SCALE GENOMIC DNA]</scope>
    <source>
        <strain evidence="3 4">DSM 14505</strain>
    </source>
</reference>
<dbReference type="PRINTS" id="PR00080">
    <property type="entry name" value="SDRFAMILY"/>
</dbReference>
<keyword evidence="2" id="KW-0560">Oxidoreductase</keyword>
<comment type="similarity">
    <text evidence="1">Belongs to the short-chain dehydrogenases/reductases (SDR) family.</text>
</comment>
<dbReference type="InterPro" id="IPR002347">
    <property type="entry name" value="SDR_fam"/>
</dbReference>
<dbReference type="CDD" id="cd05233">
    <property type="entry name" value="SDR_c"/>
    <property type="match status" value="1"/>
</dbReference>
<dbReference type="PROSITE" id="PS00061">
    <property type="entry name" value="ADH_SHORT"/>
    <property type="match status" value="1"/>
</dbReference>
<dbReference type="GO" id="GO:0048038">
    <property type="term" value="F:quinone binding"/>
    <property type="evidence" value="ECO:0007669"/>
    <property type="project" value="TreeGrafter"/>
</dbReference>
<dbReference type="GO" id="GO:0006633">
    <property type="term" value="P:fatty acid biosynthetic process"/>
    <property type="evidence" value="ECO:0007669"/>
    <property type="project" value="TreeGrafter"/>
</dbReference>
<evidence type="ECO:0000313" key="4">
    <source>
        <dbReference type="Proteomes" id="UP000004725"/>
    </source>
</evidence>
<protein>
    <submittedName>
        <fullName evidence="3">Short-chain dehydrogenase/reductase family protein</fullName>
    </submittedName>
</protein>
<dbReference type="Pfam" id="PF13561">
    <property type="entry name" value="adh_short_C2"/>
    <property type="match status" value="1"/>
</dbReference>
<dbReference type="PANTHER" id="PTHR42760:SF133">
    <property type="entry name" value="3-OXOACYL-[ACYL-CARRIER-PROTEIN] REDUCTASE"/>
    <property type="match status" value="1"/>
</dbReference>
<dbReference type="Gene3D" id="3.40.50.720">
    <property type="entry name" value="NAD(P)-binding Rossmann-like Domain"/>
    <property type="match status" value="1"/>
</dbReference>
<dbReference type="GO" id="GO:0008206">
    <property type="term" value="P:bile acid metabolic process"/>
    <property type="evidence" value="ECO:0007669"/>
    <property type="project" value="UniProtKB-ARBA"/>
</dbReference>
<dbReference type="Proteomes" id="UP000004725">
    <property type="component" value="Unassembled WGS sequence"/>
</dbReference>
<organism evidence="3 4">
    <name type="scientific">Planococcus antarcticus DSM 14505</name>
    <dbReference type="NCBI Taxonomy" id="1185653"/>
    <lineage>
        <taxon>Bacteria</taxon>
        <taxon>Bacillati</taxon>
        <taxon>Bacillota</taxon>
        <taxon>Bacilli</taxon>
        <taxon>Bacillales</taxon>
        <taxon>Caryophanaceae</taxon>
        <taxon>Planococcus</taxon>
    </lineage>
</organism>
<name>A0AA87LT99_9BACL</name>
<dbReference type="InterPro" id="IPR036291">
    <property type="entry name" value="NAD(P)-bd_dom_sf"/>
</dbReference>
<dbReference type="GO" id="GO:0016616">
    <property type="term" value="F:oxidoreductase activity, acting on the CH-OH group of donors, NAD or NADP as acceptor"/>
    <property type="evidence" value="ECO:0007669"/>
    <property type="project" value="TreeGrafter"/>
</dbReference>
<sequence length="257" mass="27562">MSDKLKGKVAVITGAAGDLGKVAAEIFLKEGAKVALVDRDEKTLAKCAENLSHFGEVFSVIANVTSEKEVTNYIEEVLDRWGRIDIFLNNAGILGKVAPLIDQTVEDFDLIMNINVKGVFLGLKKVLPIMMQQKSGSIINTSSVSGLMGSGGNSLYAASKHAVVGLTKTAAIEAGNKSVRVNSIHPAPLDSTMMRKNEESINSENPSEVRERIASRIPLGRYGTMSEVAKLILFLASDDSEFITGSQYRIDGGMGAR</sequence>
<dbReference type="NCBIfam" id="NF005559">
    <property type="entry name" value="PRK07231.1"/>
    <property type="match status" value="1"/>
</dbReference>
<dbReference type="AlphaFoldDB" id="A0AA87LT99"/>
<dbReference type="SUPFAM" id="SSF51735">
    <property type="entry name" value="NAD(P)-binding Rossmann-fold domains"/>
    <property type="match status" value="1"/>
</dbReference>
<dbReference type="PRINTS" id="PR00081">
    <property type="entry name" value="GDHRDH"/>
</dbReference>